<dbReference type="Pfam" id="PF00881">
    <property type="entry name" value="Nitroreductase"/>
    <property type="match status" value="1"/>
</dbReference>
<dbReference type="GO" id="GO:0016491">
    <property type="term" value="F:oxidoreductase activity"/>
    <property type="evidence" value="ECO:0007669"/>
    <property type="project" value="InterPro"/>
</dbReference>
<dbReference type="PANTHER" id="PTHR43035:SF1">
    <property type="entry name" value="FATTY ACID REPRESSION MUTANT PROTEIN 2-RELATED"/>
    <property type="match status" value="1"/>
</dbReference>
<keyword evidence="3" id="KW-1185">Reference proteome</keyword>
<gene>
    <name evidence="2" type="ORF">MYCIT1_LOCUS25154</name>
</gene>
<comment type="caution">
    <text evidence="2">The sequence shown here is derived from an EMBL/GenBank/DDBJ whole genome shotgun (WGS) entry which is preliminary data.</text>
</comment>
<dbReference type="PANTHER" id="PTHR43035">
    <property type="entry name" value="FATTY ACID REPRESSION MUTANT PROTEIN 2-RELATED"/>
    <property type="match status" value="1"/>
</dbReference>
<dbReference type="GO" id="GO:0034599">
    <property type="term" value="P:cellular response to oxidative stress"/>
    <property type="evidence" value="ECO:0007669"/>
    <property type="project" value="InterPro"/>
</dbReference>
<name>A0AAD2HIQ3_9AGAR</name>
<feature type="domain" description="Nitroreductase" evidence="1">
    <location>
        <begin position="10"/>
        <end position="201"/>
    </location>
</feature>
<proteinExistence type="predicted"/>
<dbReference type="AlphaFoldDB" id="A0AAD2HIQ3"/>
<reference evidence="2" key="1">
    <citation type="submission" date="2023-11" db="EMBL/GenBank/DDBJ databases">
        <authorList>
            <person name="De Vega J J."/>
            <person name="De Vega J J."/>
        </authorList>
    </citation>
    <scope>NUCLEOTIDE SEQUENCE</scope>
</reference>
<dbReference type="EMBL" id="CAVNYO010000412">
    <property type="protein sequence ID" value="CAK5276688.1"/>
    <property type="molecule type" value="Genomic_DNA"/>
</dbReference>
<dbReference type="InterPro" id="IPR033877">
    <property type="entry name" value="Frm2/Hbn1"/>
</dbReference>
<dbReference type="InterPro" id="IPR000415">
    <property type="entry name" value="Nitroreductase-like"/>
</dbReference>
<evidence type="ECO:0000259" key="1">
    <source>
        <dbReference type="Pfam" id="PF00881"/>
    </source>
</evidence>
<dbReference type="Gene3D" id="3.40.109.10">
    <property type="entry name" value="NADH Oxidase"/>
    <property type="match status" value="1"/>
</dbReference>
<evidence type="ECO:0000313" key="2">
    <source>
        <dbReference type="EMBL" id="CAK5276688.1"/>
    </source>
</evidence>
<dbReference type="SUPFAM" id="SSF55469">
    <property type="entry name" value="FMN-dependent nitroreductase-like"/>
    <property type="match status" value="1"/>
</dbReference>
<sequence>MSTAFLAAVAARRSRYVLSPKSSIPDEKLEGIIKSALLNAPSSFNSQSARAVLVLGEKNQKLWSLVRESAVAGFDGDRKDAAEKRIDGFTNSYGSVLFWEDQAVVDGLIAKIPAYGAIHPTHVRSADLGAFFLMNRYATQFPVWSQNGAGILQYIVWTALDAEGLGASLQHNGANPALASAIRAEFGLPETWTSSAIMPFGVPTADAAAKSFAPIEDRFKVFKD</sequence>
<organism evidence="2 3">
    <name type="scientific">Mycena citricolor</name>
    <dbReference type="NCBI Taxonomy" id="2018698"/>
    <lineage>
        <taxon>Eukaryota</taxon>
        <taxon>Fungi</taxon>
        <taxon>Dikarya</taxon>
        <taxon>Basidiomycota</taxon>
        <taxon>Agaricomycotina</taxon>
        <taxon>Agaricomycetes</taxon>
        <taxon>Agaricomycetidae</taxon>
        <taxon>Agaricales</taxon>
        <taxon>Marasmiineae</taxon>
        <taxon>Mycenaceae</taxon>
        <taxon>Mycena</taxon>
    </lineage>
</organism>
<dbReference type="InterPro" id="IPR029479">
    <property type="entry name" value="Nitroreductase"/>
</dbReference>
<accession>A0AAD2HIQ3</accession>
<dbReference type="Proteomes" id="UP001295794">
    <property type="component" value="Unassembled WGS sequence"/>
</dbReference>
<protein>
    <recommendedName>
        <fullName evidence="1">Nitroreductase domain-containing protein</fullName>
    </recommendedName>
</protein>
<dbReference type="CDD" id="cd02140">
    <property type="entry name" value="Frm2-like"/>
    <property type="match status" value="1"/>
</dbReference>
<evidence type="ECO:0000313" key="3">
    <source>
        <dbReference type="Proteomes" id="UP001295794"/>
    </source>
</evidence>